<proteinExistence type="predicted"/>
<accession>A0A5B8IPU5</accession>
<keyword evidence="1" id="KW-0812">Transmembrane</keyword>
<keyword evidence="1" id="KW-0472">Membrane</keyword>
<keyword evidence="1" id="KW-1133">Transmembrane helix</keyword>
<sequence length="83" mass="9745">MFFSKYILPLPFFISLFIGFLMVYITAPLPEIICKHPTPDNIEKNIYNLNDDTCYKYKAQEVSCPQNKDKITKTPVDYECKKD</sequence>
<evidence type="ECO:0000256" key="1">
    <source>
        <dbReference type="SAM" id="Phobius"/>
    </source>
</evidence>
<evidence type="ECO:0000313" key="2">
    <source>
        <dbReference type="EMBL" id="QDY51964.1"/>
    </source>
</evidence>
<dbReference type="EMBL" id="MK250086">
    <property type="protein sequence ID" value="QDY51964.1"/>
    <property type="molecule type" value="Genomic_DNA"/>
</dbReference>
<organism evidence="2">
    <name type="scientific">Mimiviridae sp. ChoanoV1</name>
    <dbReference type="NCBI Taxonomy" id="2596887"/>
    <lineage>
        <taxon>Viruses</taxon>
        <taxon>Varidnaviria</taxon>
        <taxon>Bamfordvirae</taxon>
        <taxon>Nucleocytoviricota</taxon>
        <taxon>Megaviricetes</taxon>
        <taxon>Imitervirales</taxon>
        <taxon>Schizomimiviridae</taxon>
    </lineage>
</organism>
<feature type="transmembrane region" description="Helical" evidence="1">
    <location>
        <begin position="6"/>
        <end position="27"/>
    </location>
</feature>
<name>A0A5B8IPU5_9VIRU</name>
<reference evidence="2" key="1">
    <citation type="submission" date="2018-11" db="EMBL/GenBank/DDBJ databases">
        <title>A distinct lineage of giant viruses engineers rhodopsin photosystems in predatory marine eukaryotes.</title>
        <authorList>
            <person name="Needham D.M."/>
            <person name="Yoshizawa S."/>
            <person name="Hosaka T."/>
            <person name="Poirier C."/>
            <person name="Choi C.-J."/>
            <person name="Hehenberger E."/>
            <person name="Irwin N.A.T."/>
            <person name="Wilken S."/>
            <person name="Yung C.-M."/>
            <person name="Bachy C."/>
            <person name="Kurihara R."/>
            <person name="Nakajima Y."/>
            <person name="Kojima K."/>
            <person name="Kimura-Someya T."/>
            <person name="Leonard G."/>
            <person name="Malmstrom R.R."/>
            <person name="Mende D."/>
            <person name="Olson D.K."/>
            <person name="Sudo Y."/>
            <person name="Sudek S."/>
            <person name="Richards T.A."/>
            <person name="DeLong E.F."/>
            <person name="Keeling P.J."/>
            <person name="Santoro A.E."/>
            <person name="Shirouzu M."/>
            <person name="Iwasaki W."/>
            <person name="Worden A.Z."/>
        </authorList>
    </citation>
    <scope>NUCLEOTIDE SEQUENCE</scope>
</reference>
<gene>
    <name evidence="2" type="ORF">2_36</name>
</gene>
<protein>
    <submittedName>
        <fullName evidence="2">Uncharacterized protein</fullName>
    </submittedName>
</protein>